<dbReference type="Gene3D" id="1.10.510.10">
    <property type="entry name" value="Transferase(Phosphotransferase) domain 1"/>
    <property type="match status" value="1"/>
</dbReference>
<dbReference type="PROSITE" id="PS00109">
    <property type="entry name" value="PROTEIN_KINASE_TYR"/>
    <property type="match status" value="1"/>
</dbReference>
<dbReference type="InterPro" id="IPR011009">
    <property type="entry name" value="Kinase-like_dom_sf"/>
</dbReference>
<keyword evidence="3" id="KW-1185">Reference proteome</keyword>
<reference evidence="3" key="1">
    <citation type="journal article" date="2017" name="Nat. Ecol. Evol.">
        <title>Genome expansion and lineage-specific genetic innovations in the forest pathogenic fungi Armillaria.</title>
        <authorList>
            <person name="Sipos G."/>
            <person name="Prasanna A.N."/>
            <person name="Walter M.C."/>
            <person name="O'Connor E."/>
            <person name="Balint B."/>
            <person name="Krizsan K."/>
            <person name="Kiss B."/>
            <person name="Hess J."/>
            <person name="Varga T."/>
            <person name="Slot J."/>
            <person name="Riley R."/>
            <person name="Boka B."/>
            <person name="Rigling D."/>
            <person name="Barry K."/>
            <person name="Lee J."/>
            <person name="Mihaltcheva S."/>
            <person name="LaButti K."/>
            <person name="Lipzen A."/>
            <person name="Waldron R."/>
            <person name="Moloney N.M."/>
            <person name="Sperisen C."/>
            <person name="Kredics L."/>
            <person name="Vagvoelgyi C."/>
            <person name="Patrignani A."/>
            <person name="Fitzpatrick D."/>
            <person name="Nagy I."/>
            <person name="Doyle S."/>
            <person name="Anderson J.B."/>
            <person name="Grigoriev I.V."/>
            <person name="Gueldener U."/>
            <person name="Muensterkoetter M."/>
            <person name="Nagy L.G."/>
        </authorList>
    </citation>
    <scope>NUCLEOTIDE SEQUENCE [LARGE SCALE GENOMIC DNA]</scope>
    <source>
        <strain evidence="3">28-4</strain>
    </source>
</reference>
<dbReference type="InterPro" id="IPR008266">
    <property type="entry name" value="Tyr_kinase_AS"/>
</dbReference>
<dbReference type="SUPFAM" id="SSF56112">
    <property type="entry name" value="Protein kinase-like (PK-like)"/>
    <property type="match status" value="1"/>
</dbReference>
<dbReference type="AlphaFoldDB" id="A0A2H3CJP2"/>
<protein>
    <recommendedName>
        <fullName evidence="1">Fungal-type protein kinase domain-containing protein</fullName>
    </recommendedName>
</protein>
<dbReference type="EMBL" id="KZ293416">
    <property type="protein sequence ID" value="PBK76343.1"/>
    <property type="molecule type" value="Genomic_DNA"/>
</dbReference>
<dbReference type="GO" id="GO:0004672">
    <property type="term" value="F:protein kinase activity"/>
    <property type="evidence" value="ECO:0007669"/>
    <property type="project" value="InterPro"/>
</dbReference>
<evidence type="ECO:0000259" key="1">
    <source>
        <dbReference type="Pfam" id="PF17667"/>
    </source>
</evidence>
<evidence type="ECO:0000313" key="2">
    <source>
        <dbReference type="EMBL" id="PBK76343.1"/>
    </source>
</evidence>
<accession>A0A2H3CJP2</accession>
<gene>
    <name evidence="2" type="ORF">ARMSODRAFT_1011608</name>
</gene>
<dbReference type="Pfam" id="PF17667">
    <property type="entry name" value="Pkinase_fungal"/>
    <property type="match status" value="1"/>
</dbReference>
<proteinExistence type="predicted"/>
<dbReference type="STRING" id="1076256.A0A2H3CJP2"/>
<evidence type="ECO:0000313" key="3">
    <source>
        <dbReference type="Proteomes" id="UP000218334"/>
    </source>
</evidence>
<sequence length="254" mass="28594">MDDTVILATDEETSLAEPLLRPWIYQKCQLMFVKICVPDAGSEREVIAGPAIATPKGIPGRATLGLPVYDVTTGNLGFLKDTWWDASLPHELKMLKTLNDADVRNVPTLVCGGVIPRQITTSHKYIDEDWNLGAYPPVFRIREHQRILTEEVGRPLNHFKSSKQLTRIVYEAFLGEYSRRCLHNMQILHRDVSSGNILIIYDNKASKDNHDGGGHGMLNDWDMAIHTDDLDKAAPQAKPTHQQTRQCLADMAPW</sequence>
<dbReference type="InterPro" id="IPR040976">
    <property type="entry name" value="Pkinase_fungal"/>
</dbReference>
<dbReference type="Proteomes" id="UP000218334">
    <property type="component" value="Unassembled WGS sequence"/>
</dbReference>
<feature type="domain" description="Fungal-type protein kinase" evidence="1">
    <location>
        <begin position="40"/>
        <end position="234"/>
    </location>
</feature>
<organism evidence="2 3">
    <name type="scientific">Armillaria solidipes</name>
    <dbReference type="NCBI Taxonomy" id="1076256"/>
    <lineage>
        <taxon>Eukaryota</taxon>
        <taxon>Fungi</taxon>
        <taxon>Dikarya</taxon>
        <taxon>Basidiomycota</taxon>
        <taxon>Agaricomycotina</taxon>
        <taxon>Agaricomycetes</taxon>
        <taxon>Agaricomycetidae</taxon>
        <taxon>Agaricales</taxon>
        <taxon>Marasmiineae</taxon>
        <taxon>Physalacriaceae</taxon>
        <taxon>Armillaria</taxon>
    </lineage>
</organism>
<name>A0A2H3CJP2_9AGAR</name>